<keyword evidence="10" id="KW-1185">Reference proteome</keyword>
<dbReference type="Gene3D" id="2.30.30.110">
    <property type="match status" value="1"/>
</dbReference>
<protein>
    <recommendedName>
        <fullName evidence="2">Toxin CcdB</fullName>
    </recommendedName>
    <alternativeName>
        <fullName evidence="8">Cytotoxic protein CcdB</fullName>
    </alternativeName>
    <alternativeName>
        <fullName evidence="7">Protein LetD</fullName>
    </alternativeName>
</protein>
<keyword evidence="3" id="KW-0678">Repressor</keyword>
<gene>
    <name evidence="9" type="ORF">FBBNIHIM_13920</name>
</gene>
<dbReference type="InterPro" id="IPR002712">
    <property type="entry name" value="CcdB"/>
</dbReference>
<organism evidence="9 10">
    <name type="scientific">Pseudocitrobacter vendiensis</name>
    <dbReference type="NCBI Taxonomy" id="2488306"/>
    <lineage>
        <taxon>Bacteria</taxon>
        <taxon>Pseudomonadati</taxon>
        <taxon>Pseudomonadota</taxon>
        <taxon>Gammaproteobacteria</taxon>
        <taxon>Enterobacterales</taxon>
        <taxon>Enterobacteriaceae</taxon>
        <taxon>Pseudocitrobacter</taxon>
    </lineage>
</organism>
<dbReference type="RefSeq" id="WP_253898254.1">
    <property type="nucleotide sequence ID" value="NZ_CALSBS010000011.1"/>
</dbReference>
<evidence type="ECO:0000256" key="3">
    <source>
        <dbReference type="ARBA" id="ARBA00022491"/>
    </source>
</evidence>
<evidence type="ECO:0000256" key="7">
    <source>
        <dbReference type="ARBA" id="ARBA00029628"/>
    </source>
</evidence>
<accession>A0ABN8TBH6</accession>
<keyword evidence="5" id="KW-0805">Transcription regulation</keyword>
<evidence type="ECO:0000256" key="6">
    <source>
        <dbReference type="ARBA" id="ARBA00023163"/>
    </source>
</evidence>
<evidence type="ECO:0000256" key="5">
    <source>
        <dbReference type="ARBA" id="ARBA00023015"/>
    </source>
</evidence>
<proteinExistence type="inferred from homology"/>
<dbReference type="Proteomes" id="UP001152651">
    <property type="component" value="Unassembled WGS sequence"/>
</dbReference>
<comment type="similarity">
    <text evidence="1">Belongs to the CcdB toxin family.</text>
</comment>
<keyword evidence="6" id="KW-0804">Transcription</keyword>
<name>A0ABN8TBH6_9ENTR</name>
<evidence type="ECO:0000256" key="8">
    <source>
        <dbReference type="ARBA" id="ARBA00033135"/>
    </source>
</evidence>
<dbReference type="Pfam" id="PF01845">
    <property type="entry name" value="CcdB"/>
    <property type="match status" value="1"/>
</dbReference>
<dbReference type="EMBL" id="CALSBS010000011">
    <property type="protein sequence ID" value="CAH6660215.1"/>
    <property type="molecule type" value="Genomic_DNA"/>
</dbReference>
<evidence type="ECO:0000313" key="9">
    <source>
        <dbReference type="EMBL" id="CAH6660215.1"/>
    </source>
</evidence>
<evidence type="ECO:0000256" key="1">
    <source>
        <dbReference type="ARBA" id="ARBA00005230"/>
    </source>
</evidence>
<dbReference type="InterPro" id="IPR011067">
    <property type="entry name" value="Plasmid_toxin/cell-grow_inhib"/>
</dbReference>
<evidence type="ECO:0000313" key="10">
    <source>
        <dbReference type="Proteomes" id="UP001152651"/>
    </source>
</evidence>
<comment type="caution">
    <text evidence="9">The sequence shown here is derived from an EMBL/GenBank/DDBJ whole genome shotgun (WGS) entry which is preliminary data.</text>
</comment>
<evidence type="ECO:0000256" key="2">
    <source>
        <dbReference type="ARBA" id="ARBA00015075"/>
    </source>
</evidence>
<reference evidence="9" key="1">
    <citation type="submission" date="2022-05" db="EMBL/GenBank/DDBJ databases">
        <authorList>
            <person name="Blom J."/>
        </authorList>
    </citation>
    <scope>NUCLEOTIDE SEQUENCE</scope>
    <source>
        <strain evidence="9">Type strain: CPO20170097</strain>
    </source>
</reference>
<keyword evidence="4" id="KW-1277">Toxin-antitoxin system</keyword>
<evidence type="ECO:0000256" key="4">
    <source>
        <dbReference type="ARBA" id="ARBA00022649"/>
    </source>
</evidence>
<dbReference type="SUPFAM" id="SSF50118">
    <property type="entry name" value="Cell growth inhibitor/plasmid maintenance toxic component"/>
    <property type="match status" value="1"/>
</dbReference>
<sequence length="104" mass="11456">MEQFCAYENIGSGKKAYPYLINLQHPIANVLRHVLVAPVVPLQQLPGKPPAKVCPIVKICGQPYAVMMHMMGSITAKELGECAADLTSERLMLRDAIDFILNGY</sequence>